<reference evidence="2 3" key="1">
    <citation type="submission" date="2018-01" db="EMBL/GenBank/DDBJ databases">
        <title>Draft genome sequence of Jiangella sp. GTF31.</title>
        <authorList>
            <person name="Sahin N."/>
            <person name="Ay H."/>
            <person name="Saygin H."/>
        </authorList>
    </citation>
    <scope>NUCLEOTIDE SEQUENCE [LARGE SCALE GENOMIC DNA]</scope>
    <source>
        <strain evidence="2 3">GTF31</strain>
    </source>
</reference>
<proteinExistence type="predicted"/>
<dbReference type="SUPFAM" id="SSF51735">
    <property type="entry name" value="NAD(P)-binding Rossmann-fold domains"/>
    <property type="match status" value="1"/>
</dbReference>
<protein>
    <submittedName>
        <fullName evidence="2">Nucleoside-diphosphate sugar epimerase</fullName>
    </submittedName>
</protein>
<name>A0A2W2C042_9ACTN</name>
<comment type="caution">
    <text evidence="2">The sequence shown here is derived from an EMBL/GenBank/DDBJ whole genome shotgun (WGS) entry which is preliminary data.</text>
</comment>
<dbReference type="Proteomes" id="UP000248764">
    <property type="component" value="Unassembled WGS sequence"/>
</dbReference>
<dbReference type="PANTHER" id="PTHR43162">
    <property type="match status" value="1"/>
</dbReference>
<dbReference type="PANTHER" id="PTHR43162:SF1">
    <property type="entry name" value="PRESTALK A DIFFERENTIATION PROTEIN A"/>
    <property type="match status" value="1"/>
</dbReference>
<keyword evidence="3" id="KW-1185">Reference proteome</keyword>
<evidence type="ECO:0000313" key="2">
    <source>
        <dbReference type="EMBL" id="PZF85478.1"/>
    </source>
</evidence>
<accession>A0A2W2C042</accession>
<dbReference type="RefSeq" id="WP_111253576.1">
    <property type="nucleotide sequence ID" value="NZ_POTW01000008.1"/>
</dbReference>
<dbReference type="Gene3D" id="3.90.25.10">
    <property type="entry name" value="UDP-galactose 4-epimerase, domain 1"/>
    <property type="match status" value="1"/>
</dbReference>
<sequence>MDTILVIGGTGNVGRHIVGTLAGRGLPIRVLTRDPENARAVLPAGVEVVAGDLTRPDTLTAALAGAGRVFLLWPSFSPDGLQEVAAALAAAPRHVVYLSALNVRDDRPVEENGIWGAVEDALRRSGVSWTMLRAGGFATNTLDWAAQAHTGVVRAPFGAAGRSLVHERDLADAAVAALTDPDAHAGAVHVLTGPETITQAEQARLIGEAIGRPVRWEEQPPDEARAEFATWFGDPEYAAAALAYWATLVDRPEPVLDTVEAITGRPARRFREWAAEHAADFLPAVQ</sequence>
<dbReference type="Pfam" id="PF05368">
    <property type="entry name" value="NmrA"/>
    <property type="match status" value="1"/>
</dbReference>
<dbReference type="InterPro" id="IPR051604">
    <property type="entry name" value="Ergot_Alk_Oxidoreductase"/>
</dbReference>
<evidence type="ECO:0000259" key="1">
    <source>
        <dbReference type="Pfam" id="PF05368"/>
    </source>
</evidence>
<dbReference type="InterPro" id="IPR036291">
    <property type="entry name" value="NAD(P)-bd_dom_sf"/>
</dbReference>
<organism evidence="2 3">
    <name type="scientific">Jiangella anatolica</name>
    <dbReference type="NCBI Taxonomy" id="2670374"/>
    <lineage>
        <taxon>Bacteria</taxon>
        <taxon>Bacillati</taxon>
        <taxon>Actinomycetota</taxon>
        <taxon>Actinomycetes</taxon>
        <taxon>Jiangellales</taxon>
        <taxon>Jiangellaceae</taxon>
        <taxon>Jiangella</taxon>
    </lineage>
</organism>
<feature type="domain" description="NmrA-like" evidence="1">
    <location>
        <begin position="2"/>
        <end position="227"/>
    </location>
</feature>
<dbReference type="InterPro" id="IPR008030">
    <property type="entry name" value="NmrA-like"/>
</dbReference>
<dbReference type="EMBL" id="POTW01000008">
    <property type="protein sequence ID" value="PZF85478.1"/>
    <property type="molecule type" value="Genomic_DNA"/>
</dbReference>
<evidence type="ECO:0000313" key="3">
    <source>
        <dbReference type="Proteomes" id="UP000248764"/>
    </source>
</evidence>
<dbReference type="Gene3D" id="3.40.50.720">
    <property type="entry name" value="NAD(P)-binding Rossmann-like Domain"/>
    <property type="match status" value="1"/>
</dbReference>
<gene>
    <name evidence="2" type="ORF">C1I92_05040</name>
</gene>
<dbReference type="AlphaFoldDB" id="A0A2W2C042"/>